<feature type="transmembrane region" description="Helical" evidence="11">
    <location>
        <begin position="245"/>
        <end position="270"/>
    </location>
</feature>
<evidence type="ECO:0000256" key="10">
    <source>
        <dbReference type="ARBA" id="ARBA00035686"/>
    </source>
</evidence>
<comment type="function">
    <text evidence="9">Part of the binding-protein-dependent transport system for D-xylose. Probably responsible for the translocation of the substrate across the membrane.</text>
</comment>
<evidence type="ECO:0000256" key="6">
    <source>
        <dbReference type="ARBA" id="ARBA00022692"/>
    </source>
</evidence>
<sequence length="400" mass="41440">MSMQLREGKQQQQGGLAGVWRDRIAAGELGLLPVMLALVVIWIIFQSVNSHFLSGRNMSNLILQIAEIGMLGIGETFILLLGEIDLSIAAVSGVAAAVLVLMSGAHVNPWLCILAAVVVGAVIGVFQGFWVTIIGVPAFIVTLAGSLGYQGILLAFLGNTGTVPIFNQTLLNIAASYVPGWLGWALVVVAVAGYAAGLIGIQQGRRKRNLSAMSARSMTWRLVLLGVVSVVVVGALNSYRGVPVAGLILLVFVVLFAYITQATVFGRHIYAVGGNKEAARRAGINIRSIRVIVFTLSGVMGAIGGIIGASRLGSASPASGGGDLLLDSIAAAVIGGTSLFGGRGSVWNALAGALVIGSVENGMDLLSAPSSTKYIVEGGILLIAVTIDTMTRNRRKVVGR</sequence>
<dbReference type="InterPro" id="IPR001851">
    <property type="entry name" value="ABC_transp_permease"/>
</dbReference>
<dbReference type="RefSeq" id="WP_274456916.1">
    <property type="nucleotide sequence ID" value="NZ_CP067097.1"/>
</dbReference>
<comment type="subcellular location">
    <subcellularLocation>
        <location evidence="1">Cell membrane</location>
        <topology evidence="1">Multi-pass membrane protein</topology>
    </subcellularLocation>
</comment>
<dbReference type="CDD" id="cd06579">
    <property type="entry name" value="TM_PBP1_transp_AraH_like"/>
    <property type="match status" value="1"/>
</dbReference>
<feature type="transmembrane region" description="Helical" evidence="11">
    <location>
        <begin position="291"/>
        <end position="312"/>
    </location>
</feature>
<evidence type="ECO:0000256" key="11">
    <source>
        <dbReference type="SAM" id="Phobius"/>
    </source>
</evidence>
<organism evidence="12 13">
    <name type="scientific">Alicyclobacillus cycloheptanicus</name>
    <dbReference type="NCBI Taxonomy" id="1457"/>
    <lineage>
        <taxon>Bacteria</taxon>
        <taxon>Bacillati</taxon>
        <taxon>Bacillota</taxon>
        <taxon>Bacilli</taxon>
        <taxon>Bacillales</taxon>
        <taxon>Alicyclobacillaceae</taxon>
        <taxon>Alicyclobacillus</taxon>
    </lineage>
</organism>
<evidence type="ECO:0000256" key="8">
    <source>
        <dbReference type="ARBA" id="ARBA00023136"/>
    </source>
</evidence>
<dbReference type="PANTHER" id="PTHR32196:SF32">
    <property type="entry name" value="XYLOSE TRANSPORT SYSTEM PERMEASE PROTEIN XYLH"/>
    <property type="match status" value="1"/>
</dbReference>
<keyword evidence="3" id="KW-1003">Cell membrane</keyword>
<evidence type="ECO:0000256" key="7">
    <source>
        <dbReference type="ARBA" id="ARBA00022989"/>
    </source>
</evidence>
<keyword evidence="6 11" id="KW-0812">Transmembrane</keyword>
<evidence type="ECO:0000256" key="2">
    <source>
        <dbReference type="ARBA" id="ARBA00022448"/>
    </source>
</evidence>
<keyword evidence="2" id="KW-0813">Transport</keyword>
<comment type="caution">
    <text evidence="12">The sequence shown here is derived from an EMBL/GenBank/DDBJ whole genome shotgun (WGS) entry which is preliminary data.</text>
</comment>
<evidence type="ECO:0000256" key="5">
    <source>
        <dbReference type="ARBA" id="ARBA00022597"/>
    </source>
</evidence>
<evidence type="ECO:0000313" key="12">
    <source>
        <dbReference type="EMBL" id="MDQ0191419.1"/>
    </source>
</evidence>
<feature type="transmembrane region" description="Helical" evidence="11">
    <location>
        <begin position="61"/>
        <end position="81"/>
    </location>
</feature>
<feature type="transmembrane region" description="Helical" evidence="11">
    <location>
        <begin position="222"/>
        <end position="239"/>
    </location>
</feature>
<keyword evidence="5" id="KW-0762">Sugar transport</keyword>
<keyword evidence="4" id="KW-0997">Cell inner membrane</keyword>
<evidence type="ECO:0000256" key="9">
    <source>
        <dbReference type="ARBA" id="ARBA00035611"/>
    </source>
</evidence>
<keyword evidence="7 11" id="KW-1133">Transmembrane helix</keyword>
<keyword evidence="13" id="KW-1185">Reference proteome</keyword>
<proteinExistence type="predicted"/>
<evidence type="ECO:0000256" key="4">
    <source>
        <dbReference type="ARBA" id="ARBA00022519"/>
    </source>
</evidence>
<feature type="transmembrane region" description="Helical" evidence="11">
    <location>
        <begin position="113"/>
        <end position="140"/>
    </location>
</feature>
<keyword evidence="8 11" id="KW-0472">Membrane</keyword>
<accession>A0ABT9XN11</accession>
<dbReference type="PANTHER" id="PTHR32196">
    <property type="entry name" value="ABC TRANSPORTER PERMEASE PROTEIN YPHD-RELATED-RELATED"/>
    <property type="match status" value="1"/>
</dbReference>
<evidence type="ECO:0000256" key="3">
    <source>
        <dbReference type="ARBA" id="ARBA00022475"/>
    </source>
</evidence>
<dbReference type="Proteomes" id="UP001232973">
    <property type="component" value="Unassembled WGS sequence"/>
</dbReference>
<evidence type="ECO:0000256" key="1">
    <source>
        <dbReference type="ARBA" id="ARBA00004651"/>
    </source>
</evidence>
<name>A0ABT9XN11_9BACL</name>
<protein>
    <recommendedName>
        <fullName evidence="10">Xylose transport system permease protein XylH</fullName>
    </recommendedName>
</protein>
<gene>
    <name evidence="12" type="ORF">J2S03_003290</name>
</gene>
<dbReference type="Pfam" id="PF02653">
    <property type="entry name" value="BPD_transp_2"/>
    <property type="match status" value="1"/>
</dbReference>
<feature type="transmembrane region" description="Helical" evidence="11">
    <location>
        <begin position="29"/>
        <end position="49"/>
    </location>
</feature>
<reference evidence="12 13" key="1">
    <citation type="submission" date="2023-07" db="EMBL/GenBank/DDBJ databases">
        <title>Genomic Encyclopedia of Type Strains, Phase IV (KMG-IV): sequencing the most valuable type-strain genomes for metagenomic binning, comparative biology and taxonomic classification.</title>
        <authorList>
            <person name="Goeker M."/>
        </authorList>
    </citation>
    <scope>NUCLEOTIDE SEQUENCE [LARGE SCALE GENOMIC DNA]</scope>
    <source>
        <strain evidence="12 13">DSM 4006</strain>
    </source>
</reference>
<feature type="transmembrane region" description="Helical" evidence="11">
    <location>
        <begin position="181"/>
        <end position="201"/>
    </location>
</feature>
<evidence type="ECO:0000313" key="13">
    <source>
        <dbReference type="Proteomes" id="UP001232973"/>
    </source>
</evidence>
<dbReference type="EMBL" id="JAUSTP010000042">
    <property type="protein sequence ID" value="MDQ0191419.1"/>
    <property type="molecule type" value="Genomic_DNA"/>
</dbReference>
<feature type="transmembrane region" description="Helical" evidence="11">
    <location>
        <begin position="88"/>
        <end position="107"/>
    </location>
</feature>
<feature type="transmembrane region" description="Helical" evidence="11">
    <location>
        <begin position="324"/>
        <end position="342"/>
    </location>
</feature>